<dbReference type="EMBL" id="CASHTH010004125">
    <property type="protein sequence ID" value="CAI8053798.1"/>
    <property type="molecule type" value="Genomic_DNA"/>
</dbReference>
<dbReference type="AlphaFoldDB" id="A0AA35XCL8"/>
<feature type="compositionally biased region" description="Polar residues" evidence="1">
    <location>
        <begin position="99"/>
        <end position="108"/>
    </location>
</feature>
<organism evidence="2 3">
    <name type="scientific">Geodia barretti</name>
    <name type="common">Barrett's horny sponge</name>
    <dbReference type="NCBI Taxonomy" id="519541"/>
    <lineage>
        <taxon>Eukaryota</taxon>
        <taxon>Metazoa</taxon>
        <taxon>Porifera</taxon>
        <taxon>Demospongiae</taxon>
        <taxon>Heteroscleromorpha</taxon>
        <taxon>Tetractinellida</taxon>
        <taxon>Astrophorina</taxon>
        <taxon>Geodiidae</taxon>
        <taxon>Geodia</taxon>
    </lineage>
</organism>
<evidence type="ECO:0000313" key="2">
    <source>
        <dbReference type="EMBL" id="CAI8053798.1"/>
    </source>
</evidence>
<name>A0AA35XCL8_GEOBA</name>
<evidence type="ECO:0000313" key="3">
    <source>
        <dbReference type="Proteomes" id="UP001174909"/>
    </source>
</evidence>
<dbReference type="Proteomes" id="UP001174909">
    <property type="component" value="Unassembled WGS sequence"/>
</dbReference>
<reference evidence="2" key="1">
    <citation type="submission" date="2023-03" db="EMBL/GenBank/DDBJ databases">
        <authorList>
            <person name="Steffen K."/>
            <person name="Cardenas P."/>
        </authorList>
    </citation>
    <scope>NUCLEOTIDE SEQUENCE</scope>
</reference>
<comment type="caution">
    <text evidence="2">The sequence shown here is derived from an EMBL/GenBank/DDBJ whole genome shotgun (WGS) entry which is preliminary data.</text>
</comment>
<proteinExistence type="predicted"/>
<accession>A0AA35XCL8</accession>
<evidence type="ECO:0000256" key="1">
    <source>
        <dbReference type="SAM" id="MobiDB-lite"/>
    </source>
</evidence>
<protein>
    <submittedName>
        <fullName evidence="2">Uncharacterized protein</fullName>
    </submittedName>
</protein>
<sequence>MSAETVCAMAAEEKAIEPQGAVSFVVSFNECPPKQRRLPKGLAARREQRQAKASFTEQSIAEKQRRAEERRQKLTEEKLEKLRQLEEEMAGLARKMQTRESAQNSTKSVPPPSKISEDSGGVSNHVTNGVAHHPE</sequence>
<gene>
    <name evidence="2" type="ORF">GBAR_LOCUS29394</name>
</gene>
<feature type="region of interest" description="Disordered" evidence="1">
    <location>
        <begin position="33"/>
        <end position="135"/>
    </location>
</feature>
<keyword evidence="3" id="KW-1185">Reference proteome</keyword>
<feature type="compositionally biased region" description="Basic and acidic residues" evidence="1">
    <location>
        <begin position="60"/>
        <end position="86"/>
    </location>
</feature>